<comment type="similarity">
    <text evidence="1 2">Belongs to the anti-sigma-factor antagonist family.</text>
</comment>
<name>A0A918BRG5_9ACTN</name>
<dbReference type="Proteomes" id="UP000620156">
    <property type="component" value="Unassembled WGS sequence"/>
</dbReference>
<sequence length="125" mass="13010">MNPLKITRRDTATGPVLHVVGELDYDQADDLRAELDRLSLDAGQCLVVELAGLEYCDSTGITVLLAARQQTRAARADLVLAAAPPHLLRILGLLGLDQVFTLRPDATAATGSADATGTGGSTGTV</sequence>
<dbReference type="PANTHER" id="PTHR33495:SF2">
    <property type="entry name" value="ANTI-SIGMA FACTOR ANTAGONIST TM_1081-RELATED"/>
    <property type="match status" value="1"/>
</dbReference>
<feature type="domain" description="STAS" evidence="3">
    <location>
        <begin position="16"/>
        <end position="113"/>
    </location>
</feature>
<protein>
    <recommendedName>
        <fullName evidence="2">Anti-sigma factor antagonist</fullName>
    </recommendedName>
</protein>
<gene>
    <name evidence="4" type="ORF">GCM10010145_66540</name>
</gene>
<evidence type="ECO:0000256" key="1">
    <source>
        <dbReference type="ARBA" id="ARBA00009013"/>
    </source>
</evidence>
<evidence type="ECO:0000256" key="2">
    <source>
        <dbReference type="RuleBase" id="RU003749"/>
    </source>
</evidence>
<dbReference type="NCBIfam" id="TIGR00377">
    <property type="entry name" value="ant_ant_sig"/>
    <property type="match status" value="1"/>
</dbReference>
<comment type="caution">
    <text evidence="4">The sequence shown here is derived from an EMBL/GenBank/DDBJ whole genome shotgun (WGS) entry which is preliminary data.</text>
</comment>
<evidence type="ECO:0000313" key="5">
    <source>
        <dbReference type="Proteomes" id="UP000620156"/>
    </source>
</evidence>
<organism evidence="4 5">
    <name type="scientific">Streptomyces ruber</name>
    <dbReference type="NCBI Taxonomy" id="83378"/>
    <lineage>
        <taxon>Bacteria</taxon>
        <taxon>Bacillati</taxon>
        <taxon>Actinomycetota</taxon>
        <taxon>Actinomycetes</taxon>
        <taxon>Kitasatosporales</taxon>
        <taxon>Streptomycetaceae</taxon>
        <taxon>Streptomyces</taxon>
    </lineage>
</organism>
<proteinExistence type="inferred from homology"/>
<dbReference type="PROSITE" id="PS50801">
    <property type="entry name" value="STAS"/>
    <property type="match status" value="1"/>
</dbReference>
<reference evidence="4" key="2">
    <citation type="submission" date="2020-09" db="EMBL/GenBank/DDBJ databases">
        <authorList>
            <person name="Sun Q."/>
            <person name="Ohkuma M."/>
        </authorList>
    </citation>
    <scope>NUCLEOTIDE SEQUENCE</scope>
    <source>
        <strain evidence="4">JCM 3131</strain>
    </source>
</reference>
<dbReference type="Pfam" id="PF13466">
    <property type="entry name" value="STAS_2"/>
    <property type="match status" value="1"/>
</dbReference>
<dbReference type="Gene3D" id="3.30.750.24">
    <property type="entry name" value="STAS domain"/>
    <property type="match status" value="1"/>
</dbReference>
<evidence type="ECO:0000259" key="3">
    <source>
        <dbReference type="PROSITE" id="PS50801"/>
    </source>
</evidence>
<reference evidence="4" key="1">
    <citation type="journal article" date="2014" name="Int. J. Syst. Evol. Microbiol.">
        <title>Complete genome sequence of Corynebacterium casei LMG S-19264T (=DSM 44701T), isolated from a smear-ripened cheese.</title>
        <authorList>
            <consortium name="US DOE Joint Genome Institute (JGI-PGF)"/>
            <person name="Walter F."/>
            <person name="Albersmeier A."/>
            <person name="Kalinowski J."/>
            <person name="Ruckert C."/>
        </authorList>
    </citation>
    <scope>NUCLEOTIDE SEQUENCE</scope>
    <source>
        <strain evidence="4">JCM 3131</strain>
    </source>
</reference>
<evidence type="ECO:0000313" key="4">
    <source>
        <dbReference type="EMBL" id="GGQ87835.1"/>
    </source>
</evidence>
<dbReference type="EMBL" id="BMQK01000027">
    <property type="protein sequence ID" value="GGQ87835.1"/>
    <property type="molecule type" value="Genomic_DNA"/>
</dbReference>
<accession>A0A918BRG5</accession>
<dbReference type="PANTHER" id="PTHR33495">
    <property type="entry name" value="ANTI-SIGMA FACTOR ANTAGONIST TM_1081-RELATED-RELATED"/>
    <property type="match status" value="1"/>
</dbReference>
<dbReference type="InterPro" id="IPR036513">
    <property type="entry name" value="STAS_dom_sf"/>
</dbReference>
<dbReference type="AlphaFoldDB" id="A0A918BRG5"/>
<keyword evidence="5" id="KW-1185">Reference proteome</keyword>
<dbReference type="InterPro" id="IPR002645">
    <property type="entry name" value="STAS_dom"/>
</dbReference>
<dbReference type="SUPFAM" id="SSF52091">
    <property type="entry name" value="SpoIIaa-like"/>
    <property type="match status" value="1"/>
</dbReference>
<dbReference type="InterPro" id="IPR003658">
    <property type="entry name" value="Anti-sigma_ant"/>
</dbReference>
<dbReference type="InterPro" id="IPR058548">
    <property type="entry name" value="MlaB-like_STAS"/>
</dbReference>
<dbReference type="GO" id="GO:0043856">
    <property type="term" value="F:anti-sigma factor antagonist activity"/>
    <property type="evidence" value="ECO:0007669"/>
    <property type="project" value="InterPro"/>
</dbReference>
<dbReference type="CDD" id="cd07043">
    <property type="entry name" value="STAS_anti-anti-sigma_factors"/>
    <property type="match status" value="1"/>
</dbReference>